<name>A0ABT0UPY7_9ACTN</name>
<keyword evidence="3" id="KW-1185">Reference proteome</keyword>
<organism evidence="2 3">
    <name type="scientific">Streptomyces albipurpureus</name>
    <dbReference type="NCBI Taxonomy" id="2897419"/>
    <lineage>
        <taxon>Bacteria</taxon>
        <taxon>Bacillati</taxon>
        <taxon>Actinomycetota</taxon>
        <taxon>Actinomycetes</taxon>
        <taxon>Kitasatosporales</taxon>
        <taxon>Streptomycetaceae</taxon>
        <taxon>Streptomyces</taxon>
    </lineage>
</organism>
<proteinExistence type="predicted"/>
<dbReference type="EMBL" id="JAMQAW010000025">
    <property type="protein sequence ID" value="MCM2390524.1"/>
    <property type="molecule type" value="Genomic_DNA"/>
</dbReference>
<dbReference type="RefSeq" id="WP_250920866.1">
    <property type="nucleotide sequence ID" value="NZ_JAMQAW010000025.1"/>
</dbReference>
<gene>
    <name evidence="2" type="ORF">NBG84_19860</name>
</gene>
<feature type="transmembrane region" description="Helical" evidence="1">
    <location>
        <begin position="160"/>
        <end position="184"/>
    </location>
</feature>
<reference evidence="2" key="1">
    <citation type="submission" date="2022-06" db="EMBL/GenBank/DDBJ databases">
        <title>Genome public.</title>
        <authorList>
            <person name="Sun Q."/>
        </authorList>
    </citation>
    <scope>NUCLEOTIDE SEQUENCE</scope>
    <source>
        <strain evidence="2">CWNU-1</strain>
    </source>
</reference>
<keyword evidence="1" id="KW-0812">Transmembrane</keyword>
<feature type="transmembrane region" description="Helical" evidence="1">
    <location>
        <begin position="36"/>
        <end position="53"/>
    </location>
</feature>
<evidence type="ECO:0000313" key="2">
    <source>
        <dbReference type="EMBL" id="MCM2390524.1"/>
    </source>
</evidence>
<evidence type="ECO:0000313" key="3">
    <source>
        <dbReference type="Proteomes" id="UP001431429"/>
    </source>
</evidence>
<comment type="caution">
    <text evidence="2">The sequence shown here is derived from an EMBL/GenBank/DDBJ whole genome shotgun (WGS) entry which is preliminary data.</text>
</comment>
<feature type="transmembrane region" description="Helical" evidence="1">
    <location>
        <begin position="59"/>
        <end position="77"/>
    </location>
</feature>
<dbReference type="Proteomes" id="UP001431429">
    <property type="component" value="Unassembled WGS sequence"/>
</dbReference>
<sequence length="191" mass="20719">MTANTQDGVTVGGLLVAEYERIKAEQQARIGFRDNLLYATLASVAAVIAALLQTDGRTALLLLLPPVSVLLGWTYLVNDEKISAIGRYVRMELSPRLLAIAEVNEPAGQQATVFGWEWAHREDQRRVTRKRLQLAVDLTTFCVCPLAALVLYGVQGPHTVLLIAVAVVETAAVITLAVQLVVYADLRRGAG</sequence>
<protein>
    <recommendedName>
        <fullName evidence="4">Integral membrane protein</fullName>
    </recommendedName>
</protein>
<keyword evidence="1" id="KW-0472">Membrane</keyword>
<feature type="transmembrane region" description="Helical" evidence="1">
    <location>
        <begin position="134"/>
        <end position="154"/>
    </location>
</feature>
<accession>A0ABT0UPY7</accession>
<evidence type="ECO:0000256" key="1">
    <source>
        <dbReference type="SAM" id="Phobius"/>
    </source>
</evidence>
<evidence type="ECO:0008006" key="4">
    <source>
        <dbReference type="Google" id="ProtNLM"/>
    </source>
</evidence>
<keyword evidence="1" id="KW-1133">Transmembrane helix</keyword>